<protein>
    <submittedName>
        <fullName evidence="2">Uncharacterized protein</fullName>
    </submittedName>
</protein>
<sequence>MGRREKGSGWQEMDGGVASSSSNLPGGNPLPPSTFFLPPLPPGGAGEVVPKGAPRPGQPMRKTPAHLTEWNGKYVIILRRGLARDRFNECTRVRVMYGHSNTTSEEA</sequence>
<feature type="region of interest" description="Disordered" evidence="1">
    <location>
        <begin position="1"/>
        <end position="66"/>
    </location>
</feature>
<feature type="compositionally biased region" description="Pro residues" evidence="1">
    <location>
        <begin position="28"/>
        <end position="42"/>
    </location>
</feature>
<evidence type="ECO:0000313" key="2">
    <source>
        <dbReference type="EMBL" id="CAB1455907.1"/>
    </source>
</evidence>
<evidence type="ECO:0000256" key="1">
    <source>
        <dbReference type="SAM" id="MobiDB-lite"/>
    </source>
</evidence>
<dbReference type="Proteomes" id="UP001153269">
    <property type="component" value="Unassembled WGS sequence"/>
</dbReference>
<comment type="caution">
    <text evidence="2">The sequence shown here is derived from an EMBL/GenBank/DDBJ whole genome shotgun (WGS) entry which is preliminary data.</text>
</comment>
<reference evidence="2" key="1">
    <citation type="submission" date="2020-03" db="EMBL/GenBank/DDBJ databases">
        <authorList>
            <person name="Weist P."/>
        </authorList>
    </citation>
    <scope>NUCLEOTIDE SEQUENCE</scope>
</reference>
<dbReference type="EMBL" id="CADEAL010004276">
    <property type="protein sequence ID" value="CAB1455907.1"/>
    <property type="molecule type" value="Genomic_DNA"/>
</dbReference>
<proteinExistence type="predicted"/>
<gene>
    <name evidence="2" type="ORF">PLEPLA_LOCUS43688</name>
</gene>
<keyword evidence="3" id="KW-1185">Reference proteome</keyword>
<name>A0A9N7VVA6_PLEPL</name>
<evidence type="ECO:0000313" key="3">
    <source>
        <dbReference type="Proteomes" id="UP001153269"/>
    </source>
</evidence>
<accession>A0A9N7VVA6</accession>
<organism evidence="2 3">
    <name type="scientific">Pleuronectes platessa</name>
    <name type="common">European plaice</name>
    <dbReference type="NCBI Taxonomy" id="8262"/>
    <lineage>
        <taxon>Eukaryota</taxon>
        <taxon>Metazoa</taxon>
        <taxon>Chordata</taxon>
        <taxon>Craniata</taxon>
        <taxon>Vertebrata</taxon>
        <taxon>Euteleostomi</taxon>
        <taxon>Actinopterygii</taxon>
        <taxon>Neopterygii</taxon>
        <taxon>Teleostei</taxon>
        <taxon>Neoteleostei</taxon>
        <taxon>Acanthomorphata</taxon>
        <taxon>Carangaria</taxon>
        <taxon>Pleuronectiformes</taxon>
        <taxon>Pleuronectoidei</taxon>
        <taxon>Pleuronectidae</taxon>
        <taxon>Pleuronectes</taxon>
    </lineage>
</organism>
<dbReference type="AlphaFoldDB" id="A0A9N7VVA6"/>